<dbReference type="EMBL" id="CP144700">
    <property type="protein sequence ID" value="WVZ26033.1"/>
    <property type="molecule type" value="Genomic_DNA"/>
</dbReference>
<accession>A0AAQ3PGR6</accession>
<feature type="compositionally biased region" description="Basic and acidic residues" evidence="1">
    <location>
        <begin position="566"/>
        <end position="577"/>
    </location>
</feature>
<name>A0AAQ3PGR6_VIGMU</name>
<evidence type="ECO:0000256" key="1">
    <source>
        <dbReference type="SAM" id="MobiDB-lite"/>
    </source>
</evidence>
<dbReference type="Proteomes" id="UP001374535">
    <property type="component" value="Chromosome 1"/>
</dbReference>
<feature type="region of interest" description="Disordered" evidence="1">
    <location>
        <begin position="371"/>
        <end position="403"/>
    </location>
</feature>
<proteinExistence type="predicted"/>
<dbReference type="AlphaFoldDB" id="A0AAQ3PGR6"/>
<feature type="compositionally biased region" description="Basic and acidic residues" evidence="1">
    <location>
        <begin position="530"/>
        <end position="543"/>
    </location>
</feature>
<organism evidence="2 3">
    <name type="scientific">Vigna mungo</name>
    <name type="common">Black gram</name>
    <name type="synonym">Phaseolus mungo</name>
    <dbReference type="NCBI Taxonomy" id="3915"/>
    <lineage>
        <taxon>Eukaryota</taxon>
        <taxon>Viridiplantae</taxon>
        <taxon>Streptophyta</taxon>
        <taxon>Embryophyta</taxon>
        <taxon>Tracheophyta</taxon>
        <taxon>Spermatophyta</taxon>
        <taxon>Magnoliopsida</taxon>
        <taxon>eudicotyledons</taxon>
        <taxon>Gunneridae</taxon>
        <taxon>Pentapetalae</taxon>
        <taxon>rosids</taxon>
        <taxon>fabids</taxon>
        <taxon>Fabales</taxon>
        <taxon>Fabaceae</taxon>
        <taxon>Papilionoideae</taxon>
        <taxon>50 kb inversion clade</taxon>
        <taxon>NPAAA clade</taxon>
        <taxon>indigoferoid/millettioid clade</taxon>
        <taxon>Phaseoleae</taxon>
        <taxon>Vigna</taxon>
    </lineage>
</organism>
<evidence type="ECO:0000313" key="3">
    <source>
        <dbReference type="Proteomes" id="UP001374535"/>
    </source>
</evidence>
<feature type="region of interest" description="Disordered" evidence="1">
    <location>
        <begin position="468"/>
        <end position="600"/>
    </location>
</feature>
<sequence>MRLEELPHFPEGKFSELHFLLKEEEEERGGFPADETWERVVMWKEPGAGGGGEEEEGCFVWASAVREEMKEVAGEGVPSVLGIWCRGVAWKTGDWEGCVEGGGGGGGRGALRKRAWPVGVGVGVGVGAGPGPGPRSEMTFLNLETASYLIGGVVLLGSLREDSDELLDALQTGGCFLDGIFLCFGGESGGSLWPLNHGRRGIKRESGDYGYGQNGCYRFGCFGPLGDWTVTGDHWIIIEARIVVLEEQACGEWQCVGMEGVDWLGCVTSPPTDRTSFISRSSYTVQSLCQIVEDEMVLDLSRSPRPAPEVHHHLLLTSKGLDDHRKGGSNHTQHTSARNECRAGAGCALVMASTALQSHCRGASPLPQYRPTVKVPTLGPPTTPTTRTPMPDRTVKRRAGSSLTETLQIERSYRLKTSKAPKAEIGQDRTVMGWANPSLAESTSDRTVMCKKPSTLTMGILSLTESTLTRQNGQERESSLSDSNIQTGRSREGRTFSDQDPPDRTILRRKLPSLTKTPDRTVKRRGKPSLTKETRPNGQEKGKPSLTKGTKLDGQEKGEPSLTKYTKPDGQEKREPSLTKTPRTNGQEKREPSLTKTYKNRTAKLCIILQNSAEFDKTS</sequence>
<feature type="compositionally biased region" description="Basic and acidic residues" evidence="1">
    <location>
        <begin position="550"/>
        <end position="559"/>
    </location>
</feature>
<feature type="compositionally biased region" description="Basic and acidic residues" evidence="1">
    <location>
        <begin position="489"/>
        <end position="506"/>
    </location>
</feature>
<evidence type="ECO:0000313" key="2">
    <source>
        <dbReference type="EMBL" id="WVZ26033.1"/>
    </source>
</evidence>
<keyword evidence="3" id="KW-1185">Reference proteome</keyword>
<gene>
    <name evidence="2" type="ORF">V8G54_004577</name>
</gene>
<protein>
    <submittedName>
        <fullName evidence="2">Uncharacterized protein</fullName>
    </submittedName>
</protein>
<reference evidence="2 3" key="1">
    <citation type="journal article" date="2023" name="Life. Sci Alliance">
        <title>Evolutionary insights into 3D genome organization and epigenetic landscape of Vigna mungo.</title>
        <authorList>
            <person name="Junaid A."/>
            <person name="Singh B."/>
            <person name="Bhatia S."/>
        </authorList>
    </citation>
    <scope>NUCLEOTIDE SEQUENCE [LARGE SCALE GENOMIC DNA]</scope>
    <source>
        <strain evidence="2">Urdbean</strain>
    </source>
</reference>